<dbReference type="InterPro" id="IPR007641">
    <property type="entry name" value="RNA_pol_Rpb2_7"/>
</dbReference>
<dbReference type="SUPFAM" id="SSF64484">
    <property type="entry name" value="beta and beta-prime subunits of DNA dependent RNA-polymerase"/>
    <property type="match status" value="1"/>
</dbReference>
<feature type="domain" description="DNA-directed RNA polymerase subunit 2 hybrid-binding" evidence="9">
    <location>
        <begin position="592"/>
        <end position="992"/>
    </location>
</feature>
<dbReference type="EMBL" id="MEXN01000007">
    <property type="protein sequence ID" value="OGD03273.1"/>
    <property type="molecule type" value="Genomic_DNA"/>
</dbReference>
<dbReference type="Gene3D" id="2.40.270.10">
    <property type="entry name" value="DNA-directed RNA polymerase, subunit 2, domain 6"/>
    <property type="match status" value="2"/>
</dbReference>
<accession>A0A1F4ZAI6</accession>
<dbReference type="Pfam" id="PF04563">
    <property type="entry name" value="RNA_pol_Rpb2_1"/>
    <property type="match status" value="1"/>
</dbReference>
<evidence type="ECO:0000259" key="9">
    <source>
        <dbReference type="Pfam" id="PF00562"/>
    </source>
</evidence>
<dbReference type="Gene3D" id="3.90.1100.10">
    <property type="match status" value="1"/>
</dbReference>
<name>A0A1F4ZAI6_9BACT</name>
<dbReference type="Proteomes" id="UP000177080">
    <property type="component" value="Unassembled WGS sequence"/>
</dbReference>
<evidence type="ECO:0000259" key="13">
    <source>
        <dbReference type="Pfam" id="PF04565"/>
    </source>
</evidence>
<dbReference type="InterPro" id="IPR007645">
    <property type="entry name" value="RNA_pol_Rpb2_3"/>
</dbReference>
<evidence type="ECO:0000259" key="14">
    <source>
        <dbReference type="Pfam" id="PF10385"/>
    </source>
</evidence>
<sequence length="1112" mass="122610">MTANQRIYWGRQYTNLPTLNLTRVQLDSWAWFLTKGIPQNLAEISPIEDFTSKNWLLEFSTHSIEKPKITPQTALRKGLTYSAALRVTTKLTNKQTGKTTSGEVYLGELPQMTDRGTFIVNGVERAVINQVVRSPGAYFGAELDAASGRMLHTAELRPIRGTWLEFEISRSNVISVRIDRRRKFVVTTLLRAMGLSDPDQLTSLFAAVDTNANHHYLEATLGKDTTKTTEEALIEIYKKMRPGEPIVLENAQRLLYDLFFNPRRYDLGQVGRYKLNKRLDLTSDKTVLTRDDLVATISYLIGLQNDQGHIDDIDNLGNRRIRRVGELVNQTAFRDGLLRLERAIKEKMSLVSPEDLVVPAMLVNARPVIASINEFFRSSQLSQILEQTNPLSEIDHLRRLTVMGRGGITRERASFSIRDVNSSQYGRIDPVRSPEGANIGLVTYMALYARVNDYGFLEAPYRKLISDTTGVRLGNEIVYFTADDEANFRISHSDVRVDGKGYIQDEWLPIRYQGVFSEGPASQVEYIDAVPRQVVGTSASLIPFLANDAANRALMGANMQTQAVPLLKPASPVVGTGMEQTVAAAMDWCVYARHAGTVSFVDASKIIVKLDKKPASPPPDTENIVSKGDTEIYYLTKFKRTAQSSCFNQVPTVTTGQKIAKGQLIIDGPSCQNGEIALGQNLVIAYHSYDGLGYEDAVVISDRLVTEDLLTSIHIEEHEADVVDTKLGPEELTRDIPNIGENYLAHLDAQGIVAIGSEVSPNDILVGKIAPKGETELSAEERLLRAIFGEKARDVRDTSLRMPHGERGIVVDIHILSKEAGDELPPGVNQRVIVKVAQIRKISVGDKLAGRHGNKGVISKIVPVADMPYLPDGTPIDIMISPLSVLARMNLGQLLEARLGWAMDKQHRKVSIPAFEKVSEDQIAIEMQASNLPTSGKITLHDGRTGLPYEQPTVVGVGYILKLHHMVEDKTHARSTGPYSLVTQQPLGGKAQMGGQRLGEMEVWALESHKAAHTLQEMLTIKSDDVIGRAKAFEAIVKGTDIPTSTVPESFNVLVKELQSLSLQVVPIGVQTKVTDDTAATPPLNIADDTTATQVSTLAVDDKVTVKDQPDV</sequence>
<dbReference type="STRING" id="1797259.A2989_00375"/>
<dbReference type="InterPro" id="IPR010243">
    <property type="entry name" value="RNA_pol_bsu_bac"/>
</dbReference>
<dbReference type="InterPro" id="IPR037033">
    <property type="entry name" value="DNA-dir_RNAP_su2_hyb_sf"/>
</dbReference>
<evidence type="ECO:0000256" key="3">
    <source>
        <dbReference type="ARBA" id="ARBA00022695"/>
    </source>
</evidence>
<dbReference type="Gene3D" id="3.90.1110.10">
    <property type="entry name" value="RNA polymerase Rpb2, domain 2"/>
    <property type="match status" value="1"/>
</dbReference>
<evidence type="ECO:0000259" key="11">
    <source>
        <dbReference type="Pfam" id="PF04561"/>
    </source>
</evidence>
<comment type="catalytic activity">
    <reaction evidence="5 6 8">
        <text>RNA(n) + a ribonucleoside 5'-triphosphate = RNA(n+1) + diphosphate</text>
        <dbReference type="Rhea" id="RHEA:21248"/>
        <dbReference type="Rhea" id="RHEA-COMP:14527"/>
        <dbReference type="Rhea" id="RHEA-COMP:17342"/>
        <dbReference type="ChEBI" id="CHEBI:33019"/>
        <dbReference type="ChEBI" id="CHEBI:61557"/>
        <dbReference type="ChEBI" id="CHEBI:140395"/>
        <dbReference type="EC" id="2.7.7.6"/>
    </reaction>
</comment>
<dbReference type="Gene3D" id="2.40.50.150">
    <property type="match status" value="1"/>
</dbReference>
<dbReference type="InterPro" id="IPR007644">
    <property type="entry name" value="RNA_pol_bsu_protrusion"/>
</dbReference>
<evidence type="ECO:0000256" key="2">
    <source>
        <dbReference type="ARBA" id="ARBA00022679"/>
    </source>
</evidence>
<dbReference type="InterPro" id="IPR007642">
    <property type="entry name" value="RNA_pol_Rpb2_2"/>
</dbReference>
<keyword evidence="2 6" id="KW-0808">Transferase</keyword>
<feature type="domain" description="RNA polymerase Rpb2" evidence="10">
    <location>
        <begin position="994"/>
        <end position="1065"/>
    </location>
</feature>
<dbReference type="PANTHER" id="PTHR20856">
    <property type="entry name" value="DNA-DIRECTED RNA POLYMERASE I SUBUNIT 2"/>
    <property type="match status" value="1"/>
</dbReference>
<feature type="domain" description="RNA polymerase Rpb2" evidence="11">
    <location>
        <begin position="133"/>
        <end position="322"/>
    </location>
</feature>
<protein>
    <recommendedName>
        <fullName evidence="6 8">DNA-directed RNA polymerase subunit beta</fullName>
        <shortName evidence="6">RNAP subunit beta</shortName>
        <ecNumber evidence="6 8">2.7.7.6</ecNumber>
    </recommendedName>
    <alternativeName>
        <fullName evidence="6">RNA polymerase subunit beta</fullName>
    </alternativeName>
    <alternativeName>
        <fullName evidence="6">Transcriptase subunit beta</fullName>
    </alternativeName>
</protein>
<dbReference type="InterPro" id="IPR019462">
    <property type="entry name" value="DNA-dir_RNA_pol_bsu_external_1"/>
</dbReference>
<feature type="domain" description="DNA-directed RNA polymerase beta subunit external 1" evidence="14">
    <location>
        <begin position="461"/>
        <end position="528"/>
    </location>
</feature>
<dbReference type="PROSITE" id="PS01166">
    <property type="entry name" value="RNA_POL_BETA"/>
    <property type="match status" value="1"/>
</dbReference>
<dbReference type="GO" id="GO:0003677">
    <property type="term" value="F:DNA binding"/>
    <property type="evidence" value="ECO:0007669"/>
    <property type="project" value="UniProtKB-UniRule"/>
</dbReference>
<dbReference type="NCBIfam" id="TIGR02013">
    <property type="entry name" value="rpoB"/>
    <property type="match status" value="1"/>
</dbReference>
<keyword evidence="1 6" id="KW-0240">DNA-directed RNA polymerase</keyword>
<proteinExistence type="inferred from homology"/>
<keyword evidence="3 6" id="KW-0548">Nucleotidyltransferase</keyword>
<evidence type="ECO:0000256" key="6">
    <source>
        <dbReference type="HAMAP-Rule" id="MF_01321"/>
    </source>
</evidence>
<dbReference type="Pfam" id="PF04565">
    <property type="entry name" value="RNA_pol_Rpb2_3"/>
    <property type="match status" value="1"/>
</dbReference>
<evidence type="ECO:0000313" key="15">
    <source>
        <dbReference type="EMBL" id="OGD03273.1"/>
    </source>
</evidence>
<dbReference type="HAMAP" id="MF_01321">
    <property type="entry name" value="RNApol_bact_RpoB"/>
    <property type="match status" value="1"/>
</dbReference>
<feature type="domain" description="RNA polymerase beta subunit protrusion" evidence="12">
    <location>
        <begin position="21"/>
        <end position="368"/>
    </location>
</feature>
<evidence type="ECO:0000259" key="12">
    <source>
        <dbReference type="Pfam" id="PF04563"/>
    </source>
</evidence>
<comment type="caution">
    <text evidence="15">The sequence shown here is derived from an EMBL/GenBank/DDBJ whole genome shotgun (WGS) entry which is preliminary data.</text>
</comment>
<dbReference type="Gene3D" id="3.90.1800.10">
    <property type="entry name" value="RNA polymerase alpha subunit dimerisation domain"/>
    <property type="match status" value="1"/>
</dbReference>
<dbReference type="InterPro" id="IPR015712">
    <property type="entry name" value="DNA-dir_RNA_pol_su2"/>
</dbReference>
<dbReference type="GO" id="GO:0032549">
    <property type="term" value="F:ribonucleoside binding"/>
    <property type="evidence" value="ECO:0007669"/>
    <property type="project" value="InterPro"/>
</dbReference>
<dbReference type="InterPro" id="IPR007120">
    <property type="entry name" value="DNA-dir_RNAP_su2_dom"/>
</dbReference>
<evidence type="ECO:0000256" key="8">
    <source>
        <dbReference type="RuleBase" id="RU363031"/>
    </source>
</evidence>
<dbReference type="Pfam" id="PF04561">
    <property type="entry name" value="RNA_pol_Rpb2_2"/>
    <property type="match status" value="1"/>
</dbReference>
<dbReference type="Pfam" id="PF04560">
    <property type="entry name" value="RNA_pol_Rpb2_7"/>
    <property type="match status" value="1"/>
</dbReference>
<evidence type="ECO:0000256" key="5">
    <source>
        <dbReference type="ARBA" id="ARBA00048552"/>
    </source>
</evidence>
<dbReference type="InterPro" id="IPR014724">
    <property type="entry name" value="RNA_pol_RPB2_OB-fold"/>
</dbReference>
<dbReference type="Pfam" id="PF00562">
    <property type="entry name" value="RNA_pol_Rpb2_6"/>
    <property type="match status" value="1"/>
</dbReference>
<dbReference type="AlphaFoldDB" id="A0A1F4ZAI6"/>
<evidence type="ECO:0000256" key="1">
    <source>
        <dbReference type="ARBA" id="ARBA00022478"/>
    </source>
</evidence>
<dbReference type="GO" id="GO:0003899">
    <property type="term" value="F:DNA-directed RNA polymerase activity"/>
    <property type="evidence" value="ECO:0007669"/>
    <property type="project" value="UniProtKB-UniRule"/>
</dbReference>
<dbReference type="Pfam" id="PF10385">
    <property type="entry name" value="RNA_pol_Rpb2_45"/>
    <property type="match status" value="1"/>
</dbReference>
<comment type="subunit">
    <text evidence="6 8">The RNAP catalytic core consists of 2 alpha, 1 beta, 1 beta' and 1 omega subunit. When a sigma factor is associated with the core the holoenzyme is formed, which can initiate transcription.</text>
</comment>
<dbReference type="Gene3D" id="2.40.50.100">
    <property type="match status" value="1"/>
</dbReference>
<dbReference type="InterPro" id="IPR042107">
    <property type="entry name" value="DNA-dir_RNA_pol_bsu_ext_1_sf"/>
</dbReference>
<feature type="domain" description="RNA polymerase Rpb2" evidence="13">
    <location>
        <begin position="383"/>
        <end position="451"/>
    </location>
</feature>
<gene>
    <name evidence="6" type="primary">rpoB</name>
    <name evidence="15" type="ORF">A2989_00375</name>
</gene>
<evidence type="ECO:0000256" key="7">
    <source>
        <dbReference type="RuleBase" id="RU000434"/>
    </source>
</evidence>
<dbReference type="InterPro" id="IPR037034">
    <property type="entry name" value="RNA_pol_Rpb2_2_sf"/>
</dbReference>
<dbReference type="Gene3D" id="2.30.150.10">
    <property type="entry name" value="DNA-directed RNA polymerase, beta subunit, external 1 domain"/>
    <property type="match status" value="1"/>
</dbReference>
<keyword evidence="4 6" id="KW-0804">Transcription</keyword>
<evidence type="ECO:0000256" key="4">
    <source>
        <dbReference type="ARBA" id="ARBA00023163"/>
    </source>
</evidence>
<comment type="function">
    <text evidence="6 8">DNA-dependent RNA polymerase catalyzes the transcription of DNA into RNA using the four ribonucleoside triphosphates as substrates.</text>
</comment>
<dbReference type="GO" id="GO:0000428">
    <property type="term" value="C:DNA-directed RNA polymerase complex"/>
    <property type="evidence" value="ECO:0007669"/>
    <property type="project" value="UniProtKB-KW"/>
</dbReference>
<dbReference type="CDD" id="cd00653">
    <property type="entry name" value="RNA_pol_B_RPB2"/>
    <property type="match status" value="1"/>
</dbReference>
<organism evidence="15 16">
    <name type="scientific">Candidatus Amesbacteria bacterium RIFCSPLOWO2_01_FULL_48_25</name>
    <dbReference type="NCBI Taxonomy" id="1797259"/>
    <lineage>
        <taxon>Bacteria</taxon>
        <taxon>Candidatus Amesiibacteriota</taxon>
    </lineage>
</organism>
<evidence type="ECO:0000313" key="16">
    <source>
        <dbReference type="Proteomes" id="UP000177080"/>
    </source>
</evidence>
<dbReference type="EC" id="2.7.7.6" evidence="6 8"/>
<reference evidence="15 16" key="1">
    <citation type="journal article" date="2016" name="Nat. Commun.">
        <title>Thousands of microbial genomes shed light on interconnected biogeochemical processes in an aquifer system.</title>
        <authorList>
            <person name="Anantharaman K."/>
            <person name="Brown C.T."/>
            <person name="Hug L.A."/>
            <person name="Sharon I."/>
            <person name="Castelle C.J."/>
            <person name="Probst A.J."/>
            <person name="Thomas B.C."/>
            <person name="Singh A."/>
            <person name="Wilkins M.J."/>
            <person name="Karaoz U."/>
            <person name="Brodie E.L."/>
            <person name="Williams K.H."/>
            <person name="Hubbard S.S."/>
            <person name="Banfield J.F."/>
        </authorList>
    </citation>
    <scope>NUCLEOTIDE SEQUENCE [LARGE SCALE GENOMIC DNA]</scope>
</reference>
<evidence type="ECO:0000259" key="10">
    <source>
        <dbReference type="Pfam" id="PF04560"/>
    </source>
</evidence>
<comment type="similarity">
    <text evidence="6 7">Belongs to the RNA polymerase beta chain family.</text>
</comment>
<dbReference type="GO" id="GO:0006351">
    <property type="term" value="P:DNA-templated transcription"/>
    <property type="evidence" value="ECO:0007669"/>
    <property type="project" value="UniProtKB-UniRule"/>
</dbReference>
<dbReference type="InterPro" id="IPR007121">
    <property type="entry name" value="RNA_pol_bsu_CS"/>
</dbReference>
<dbReference type="NCBIfam" id="NF001616">
    <property type="entry name" value="PRK00405.1"/>
    <property type="match status" value="1"/>
</dbReference>